<gene>
    <name evidence="4" type="ORF">ASZ90_011436</name>
</gene>
<comment type="caution">
    <text evidence="4">The sequence shown here is derived from an EMBL/GenBank/DDBJ whole genome shotgun (WGS) entry which is preliminary data.</text>
</comment>
<dbReference type="Gene3D" id="3.40.50.2020">
    <property type="match status" value="1"/>
</dbReference>
<evidence type="ECO:0000256" key="1">
    <source>
        <dbReference type="ARBA" id="ARBA00023015"/>
    </source>
</evidence>
<evidence type="ECO:0000259" key="3">
    <source>
        <dbReference type="Pfam" id="PF00156"/>
    </source>
</evidence>
<dbReference type="SUPFAM" id="SSF53271">
    <property type="entry name" value="PRTase-like"/>
    <property type="match status" value="1"/>
</dbReference>
<dbReference type="InterPro" id="IPR000836">
    <property type="entry name" value="PRTase_dom"/>
</dbReference>
<evidence type="ECO:0000256" key="2">
    <source>
        <dbReference type="ARBA" id="ARBA00023125"/>
    </source>
</evidence>
<dbReference type="InterPro" id="IPR029057">
    <property type="entry name" value="PRTase-like"/>
</dbReference>
<dbReference type="EMBL" id="LNQE01001355">
    <property type="protein sequence ID" value="KUG18838.1"/>
    <property type="molecule type" value="Genomic_DNA"/>
</dbReference>
<accession>A0A0W8FD71</accession>
<dbReference type="InterPro" id="IPR022854">
    <property type="entry name" value="GfcR-like"/>
</dbReference>
<organism evidence="4">
    <name type="scientific">hydrocarbon metagenome</name>
    <dbReference type="NCBI Taxonomy" id="938273"/>
    <lineage>
        <taxon>unclassified sequences</taxon>
        <taxon>metagenomes</taxon>
        <taxon>ecological metagenomes</taxon>
    </lineage>
</organism>
<dbReference type="GO" id="GO:0006222">
    <property type="term" value="P:UMP biosynthetic process"/>
    <property type="evidence" value="ECO:0007669"/>
    <property type="project" value="TreeGrafter"/>
</dbReference>
<dbReference type="EC" id="2.4.2.10" evidence="4"/>
<keyword evidence="4" id="KW-0808">Transferase</keyword>
<dbReference type="GO" id="GO:0004588">
    <property type="term" value="F:orotate phosphoribosyltransferase activity"/>
    <property type="evidence" value="ECO:0007669"/>
    <property type="project" value="UniProtKB-EC"/>
</dbReference>
<keyword evidence="4" id="KW-0328">Glycosyltransferase</keyword>
<dbReference type="NCBIfam" id="NF002620">
    <property type="entry name" value="PRK02277.1"/>
    <property type="match status" value="1"/>
</dbReference>
<dbReference type="PANTHER" id="PTHR19278:SF41">
    <property type="entry name" value="PYRE-LIKE PROTEIN"/>
    <property type="match status" value="1"/>
</dbReference>
<evidence type="ECO:0000313" key="4">
    <source>
        <dbReference type="EMBL" id="KUG18838.1"/>
    </source>
</evidence>
<sequence length="205" mass="22071">MKNIEDLMKKATELKAEGLVEGQISEELNVSGETVTWLLTHAEKTSTSPGPKDISVDWSAIGRSAFRLNHISEAMTDIIYETLDANESSVDVVVGIALSGLPIASMVANDLAAELAVYTPSKQMIAQENKRAKGNLSSNFSDVQDKDCIIVDDVVTSGQTLEEAVEYLDEHGARINAIAVLIDKKGTEEIAGVPVVSLLKVMRVN</sequence>
<keyword evidence="2" id="KW-0238">DNA-binding</keyword>
<dbReference type="Pfam" id="PF00156">
    <property type="entry name" value="Pribosyltran"/>
    <property type="match status" value="1"/>
</dbReference>
<dbReference type="AlphaFoldDB" id="A0A0W8FD71"/>
<dbReference type="HAMAP" id="MF_01214">
    <property type="entry name" value="GfcR"/>
    <property type="match status" value="1"/>
</dbReference>
<feature type="domain" description="Phosphoribosyltransferase" evidence="3">
    <location>
        <begin position="73"/>
        <end position="188"/>
    </location>
</feature>
<keyword evidence="1" id="KW-0804">Transcription</keyword>
<protein>
    <submittedName>
        <fullName evidence="4">Orotate phosphoribosyltransferase</fullName>
        <ecNumber evidence="4">2.4.2.10</ecNumber>
    </submittedName>
</protein>
<dbReference type="CDD" id="cd06223">
    <property type="entry name" value="PRTases_typeI"/>
    <property type="match status" value="1"/>
</dbReference>
<reference evidence="4" key="1">
    <citation type="journal article" date="2015" name="Proc. Natl. Acad. Sci. U.S.A.">
        <title>Networks of energetic and metabolic interactions define dynamics in microbial communities.</title>
        <authorList>
            <person name="Embree M."/>
            <person name="Liu J.K."/>
            <person name="Al-Bassam M.M."/>
            <person name="Zengler K."/>
        </authorList>
    </citation>
    <scope>NUCLEOTIDE SEQUENCE</scope>
</reference>
<proteinExistence type="inferred from homology"/>
<dbReference type="GO" id="GO:0019856">
    <property type="term" value="P:pyrimidine nucleobase biosynthetic process"/>
    <property type="evidence" value="ECO:0007669"/>
    <property type="project" value="TreeGrafter"/>
</dbReference>
<dbReference type="GO" id="GO:0003677">
    <property type="term" value="F:DNA binding"/>
    <property type="evidence" value="ECO:0007669"/>
    <property type="project" value="UniProtKB-KW"/>
</dbReference>
<name>A0A0W8FD71_9ZZZZ</name>
<keyword evidence="1" id="KW-0805">Transcription regulation</keyword>
<dbReference type="PANTHER" id="PTHR19278">
    <property type="entry name" value="OROTATE PHOSPHORIBOSYLTRANSFERASE"/>
    <property type="match status" value="1"/>
</dbReference>